<evidence type="ECO:0000313" key="6">
    <source>
        <dbReference type="Proteomes" id="UP000183209"/>
    </source>
</evidence>
<organism evidence="5 6">
    <name type="scientific">Zhouia amylolytica</name>
    <dbReference type="NCBI Taxonomy" id="376730"/>
    <lineage>
        <taxon>Bacteria</taxon>
        <taxon>Pseudomonadati</taxon>
        <taxon>Bacteroidota</taxon>
        <taxon>Flavobacteriia</taxon>
        <taxon>Flavobacteriales</taxon>
        <taxon>Flavobacteriaceae</taxon>
        <taxon>Zhouia</taxon>
    </lineage>
</organism>
<dbReference type="OrthoDB" id="25954at2"/>
<accession>A0A1I6VKN8</accession>
<keyword evidence="3" id="KW-0479">Metal-binding</keyword>
<keyword evidence="4" id="KW-0408">Iron</keyword>
<evidence type="ECO:0000256" key="4">
    <source>
        <dbReference type="ARBA" id="ARBA00023004"/>
    </source>
</evidence>
<dbReference type="EMBL" id="FPAG01000010">
    <property type="protein sequence ID" value="SFT14306.1"/>
    <property type="molecule type" value="Genomic_DNA"/>
</dbReference>
<dbReference type="InterPro" id="IPR001486">
    <property type="entry name" value="Hemoglobin_trunc"/>
</dbReference>
<dbReference type="Gene3D" id="1.10.490.10">
    <property type="entry name" value="Globins"/>
    <property type="match status" value="1"/>
</dbReference>
<evidence type="ECO:0000256" key="2">
    <source>
        <dbReference type="ARBA" id="ARBA00022617"/>
    </source>
</evidence>
<sequence>MNSDITNLDDIKLLVDSFYDEIKKDKLLSPIFNGIIQDNWNIHLEKMYRFWETVLLDHHTYRGSPFMPHANLPVEKQHFETWLTIFRNTVDSFFKGEKAEEAKWRAEKMAQMFYYKINFHRKNSSTPLF</sequence>
<dbReference type="Pfam" id="PF01152">
    <property type="entry name" value="Bac_globin"/>
    <property type="match status" value="1"/>
</dbReference>
<proteinExistence type="predicted"/>
<dbReference type="GO" id="GO:0046872">
    <property type="term" value="F:metal ion binding"/>
    <property type="evidence" value="ECO:0007669"/>
    <property type="project" value="UniProtKB-KW"/>
</dbReference>
<dbReference type="GO" id="GO:0020037">
    <property type="term" value="F:heme binding"/>
    <property type="evidence" value="ECO:0007669"/>
    <property type="project" value="InterPro"/>
</dbReference>
<name>A0A1I6VKN8_9FLAO</name>
<protein>
    <submittedName>
        <fullName evidence="5">Hemoglobin</fullName>
    </submittedName>
</protein>
<evidence type="ECO:0000256" key="3">
    <source>
        <dbReference type="ARBA" id="ARBA00022723"/>
    </source>
</evidence>
<keyword evidence="2" id="KW-0349">Heme</keyword>
<dbReference type="InterPro" id="IPR009050">
    <property type="entry name" value="Globin-like_sf"/>
</dbReference>
<dbReference type="AlphaFoldDB" id="A0A1I6VKN8"/>
<dbReference type="InterPro" id="IPR012292">
    <property type="entry name" value="Globin/Proto"/>
</dbReference>
<dbReference type="GO" id="GO:0019825">
    <property type="term" value="F:oxygen binding"/>
    <property type="evidence" value="ECO:0007669"/>
    <property type="project" value="InterPro"/>
</dbReference>
<keyword evidence="1" id="KW-0813">Transport</keyword>
<evidence type="ECO:0000313" key="5">
    <source>
        <dbReference type="EMBL" id="SFT14306.1"/>
    </source>
</evidence>
<dbReference type="Proteomes" id="UP000183209">
    <property type="component" value="Unassembled WGS sequence"/>
</dbReference>
<dbReference type="RefSeq" id="WP_074980083.1">
    <property type="nucleotide sequence ID" value="NZ_FPAG01000010.1"/>
</dbReference>
<gene>
    <name evidence="5" type="ORF">SAMN04487906_3189</name>
</gene>
<evidence type="ECO:0000256" key="1">
    <source>
        <dbReference type="ARBA" id="ARBA00022448"/>
    </source>
</evidence>
<reference evidence="5 6" key="1">
    <citation type="submission" date="2016-10" db="EMBL/GenBank/DDBJ databases">
        <authorList>
            <person name="de Groot N.N."/>
        </authorList>
    </citation>
    <scope>NUCLEOTIDE SEQUENCE [LARGE SCALE GENOMIC DNA]</scope>
    <source>
        <strain evidence="5 6">CGMCC 1.6114</strain>
    </source>
</reference>
<dbReference type="SUPFAM" id="SSF46458">
    <property type="entry name" value="Globin-like"/>
    <property type="match status" value="1"/>
</dbReference>
<dbReference type="CDD" id="cd08916">
    <property type="entry name" value="TrHb3_P"/>
    <property type="match status" value="1"/>
</dbReference>